<reference evidence="2" key="1">
    <citation type="journal article" date="2019" name="Int. J. Syst. Evol. Microbiol.">
        <title>The Global Catalogue of Microorganisms (GCM) 10K type strain sequencing project: providing services to taxonomists for standard genome sequencing and annotation.</title>
        <authorList>
            <consortium name="The Broad Institute Genomics Platform"/>
            <consortium name="The Broad Institute Genome Sequencing Center for Infectious Disease"/>
            <person name="Wu L."/>
            <person name="Ma J."/>
        </authorList>
    </citation>
    <scope>NUCLEOTIDE SEQUENCE [LARGE SCALE GENOMIC DNA]</scope>
    <source>
        <strain evidence="2">CGMCC 1.15180</strain>
    </source>
</reference>
<accession>A0ABW1ML91</accession>
<protein>
    <submittedName>
        <fullName evidence="1">Uncharacterized protein</fullName>
    </submittedName>
</protein>
<name>A0ABW1ML91_9ACTN</name>
<proteinExistence type="predicted"/>
<dbReference type="EMBL" id="JBHSPX010000004">
    <property type="protein sequence ID" value="MFC6063732.1"/>
    <property type="molecule type" value="Genomic_DNA"/>
</dbReference>
<organism evidence="1 2">
    <name type="scientific">Streptomyces ochraceiscleroticus</name>
    <dbReference type="NCBI Taxonomy" id="47761"/>
    <lineage>
        <taxon>Bacteria</taxon>
        <taxon>Bacillati</taxon>
        <taxon>Actinomycetota</taxon>
        <taxon>Actinomycetes</taxon>
        <taxon>Kitasatosporales</taxon>
        <taxon>Streptomycetaceae</taxon>
        <taxon>Streptomyces</taxon>
    </lineage>
</organism>
<dbReference type="RefSeq" id="WP_051861947.1">
    <property type="nucleotide sequence ID" value="NZ_JBHSPX010000004.1"/>
</dbReference>
<keyword evidence="2" id="KW-1185">Reference proteome</keyword>
<dbReference type="Proteomes" id="UP001596139">
    <property type="component" value="Unassembled WGS sequence"/>
</dbReference>
<comment type="caution">
    <text evidence="1">The sequence shown here is derived from an EMBL/GenBank/DDBJ whole genome shotgun (WGS) entry which is preliminary data.</text>
</comment>
<sequence>MTMTSDLLTAARAEALFSSSVTVGSHLTKGELAATVAQAIRRRGGTRGCAVVLAGAYGELPETAVPRMRWALQQVRAAYPRAGTASLEKW</sequence>
<gene>
    <name evidence="1" type="ORF">ACFP4F_14335</name>
</gene>
<evidence type="ECO:0000313" key="1">
    <source>
        <dbReference type="EMBL" id="MFC6063732.1"/>
    </source>
</evidence>
<evidence type="ECO:0000313" key="2">
    <source>
        <dbReference type="Proteomes" id="UP001596139"/>
    </source>
</evidence>